<dbReference type="GO" id="GO:0005886">
    <property type="term" value="C:plasma membrane"/>
    <property type="evidence" value="ECO:0007669"/>
    <property type="project" value="UniProtKB-SubCell"/>
</dbReference>
<evidence type="ECO:0000313" key="3">
    <source>
        <dbReference type="EMBL" id="NPT62584.1"/>
    </source>
</evidence>
<reference evidence="3 4" key="1">
    <citation type="submission" date="2019-11" db="EMBL/GenBank/DDBJ databases">
        <title>Metabolism of dissolved organic matter in forest soils.</title>
        <authorList>
            <person name="Cyle K.T."/>
            <person name="Wilhelm R.C."/>
            <person name="Martinez C.E."/>
        </authorList>
    </citation>
    <scope>NUCLEOTIDE SEQUENCE [LARGE SCALE GENOMIC DNA]</scope>
    <source>
        <strain evidence="3 4">5N</strain>
    </source>
</reference>
<evidence type="ECO:0000313" key="4">
    <source>
        <dbReference type="Proteomes" id="UP000655523"/>
    </source>
</evidence>
<dbReference type="EMBL" id="WOEZ01000345">
    <property type="protein sequence ID" value="NPT62584.1"/>
    <property type="molecule type" value="Genomic_DNA"/>
</dbReference>
<dbReference type="Pfam" id="PF00893">
    <property type="entry name" value="Multi_Drug_Res"/>
    <property type="match status" value="1"/>
</dbReference>
<keyword evidence="1 2" id="KW-0812">Transmembrane</keyword>
<dbReference type="SUPFAM" id="SSF103481">
    <property type="entry name" value="Multidrug resistance efflux transporter EmrE"/>
    <property type="match status" value="1"/>
</dbReference>
<comment type="subcellular location">
    <subcellularLocation>
        <location evidence="1">Cell membrane</location>
        <topology evidence="1">Multi-pass membrane protein</topology>
    </subcellularLocation>
</comment>
<dbReference type="InterPro" id="IPR045324">
    <property type="entry name" value="Small_multidrug_res"/>
</dbReference>
<evidence type="ECO:0000256" key="1">
    <source>
        <dbReference type="RuleBase" id="RU003942"/>
    </source>
</evidence>
<name>A0A972P1R9_9BURK</name>
<feature type="transmembrane region" description="Helical" evidence="2">
    <location>
        <begin position="17"/>
        <end position="36"/>
    </location>
</feature>
<evidence type="ECO:0008006" key="5">
    <source>
        <dbReference type="Google" id="ProtNLM"/>
    </source>
</evidence>
<comment type="caution">
    <text evidence="3">The sequence shown here is derived from an EMBL/GenBank/DDBJ whole genome shotgun (WGS) entry which is preliminary data.</text>
</comment>
<protein>
    <recommendedName>
        <fullName evidence="5">Small Multidrug Resistance protein</fullName>
    </recommendedName>
</protein>
<dbReference type="InterPro" id="IPR037185">
    <property type="entry name" value="EmrE-like"/>
</dbReference>
<proteinExistence type="inferred from homology"/>
<feature type="transmembrane region" description="Helical" evidence="2">
    <location>
        <begin position="48"/>
        <end position="66"/>
    </location>
</feature>
<evidence type="ECO:0000256" key="2">
    <source>
        <dbReference type="SAM" id="Phobius"/>
    </source>
</evidence>
<gene>
    <name evidence="3" type="ORF">GNZ13_50950</name>
</gene>
<comment type="similarity">
    <text evidence="1">Belongs to the drug/metabolite transporter (DMT) superfamily. Small multidrug resistance (SMR) (TC 2.A.7.1) family.</text>
</comment>
<keyword evidence="2" id="KW-0472">Membrane</keyword>
<feature type="transmembrane region" description="Helical" evidence="2">
    <location>
        <begin position="99"/>
        <end position="120"/>
    </location>
</feature>
<sequence>MAKGAAGDYFERKKMPISYVMVGIAIATNILSVYFMKLCGGMTQPWPTLGMVLANTLCLWFLGRAMTAGAPVGAAVTALTVGVMIGSFFVGLSFGERVSIIQVVGGAIAIAGVVIGNLSVASS</sequence>
<dbReference type="Proteomes" id="UP000655523">
    <property type="component" value="Unassembled WGS sequence"/>
</dbReference>
<dbReference type="RefSeq" id="WP_172179044.1">
    <property type="nucleotide sequence ID" value="NZ_WOEZ01000345.1"/>
</dbReference>
<accession>A0A972P1R9</accession>
<organism evidence="3 4">
    <name type="scientific">Paraburkholderia elongata</name>
    <dbReference type="NCBI Taxonomy" id="2675747"/>
    <lineage>
        <taxon>Bacteria</taxon>
        <taxon>Pseudomonadati</taxon>
        <taxon>Pseudomonadota</taxon>
        <taxon>Betaproteobacteria</taxon>
        <taxon>Burkholderiales</taxon>
        <taxon>Burkholderiaceae</taxon>
        <taxon>Paraburkholderia</taxon>
    </lineage>
</organism>
<dbReference type="Gene3D" id="1.10.3730.20">
    <property type="match status" value="1"/>
</dbReference>
<dbReference type="GO" id="GO:0022857">
    <property type="term" value="F:transmembrane transporter activity"/>
    <property type="evidence" value="ECO:0007669"/>
    <property type="project" value="InterPro"/>
</dbReference>
<keyword evidence="4" id="KW-1185">Reference proteome</keyword>
<feature type="transmembrane region" description="Helical" evidence="2">
    <location>
        <begin position="72"/>
        <end position="92"/>
    </location>
</feature>
<keyword evidence="2" id="KW-1133">Transmembrane helix</keyword>
<dbReference type="AlphaFoldDB" id="A0A972P1R9"/>